<accession>A0A3S8RTY0</accession>
<dbReference type="EMBL" id="CP034248">
    <property type="protein sequence ID" value="AZK46320.1"/>
    <property type="molecule type" value="Genomic_DNA"/>
</dbReference>
<dbReference type="OrthoDB" id="5507254at2"/>
<dbReference type="PROSITE" id="PS51257">
    <property type="entry name" value="PROKAR_LIPOPROTEIN"/>
    <property type="match status" value="1"/>
</dbReference>
<keyword evidence="3" id="KW-1185">Reference proteome</keyword>
<dbReference type="Pfam" id="PF09972">
    <property type="entry name" value="DUF2207"/>
    <property type="match status" value="1"/>
</dbReference>
<sequence>MRRWRWLWLPLVFLIILLAGCEESKKFTMEQVDVSARIMSNGDLFIQELFTYRFEGSWNGMTRYVDPEGHEGIEFFEAYIPPDGKHFADFTYDDLQRLTVDFNEKNDTYYIHTPSSNEMKRVYYRYRVKAAAIRYTDTGDLSWSFFKNNNDDIQHVTIELQLPKDDSGDRIYYFLHDRTGGEVLAKAGEDGKAYIHYYNELLDQGGTCRRIPLPAATEASPAGAAEETVEEPELFSCCDIKNLTACLSGSLSFDGDGIGTLHLLQQHLRDFRVSGY</sequence>
<evidence type="ECO:0000313" key="3">
    <source>
        <dbReference type="Proteomes" id="UP000273145"/>
    </source>
</evidence>
<dbReference type="InterPro" id="IPR018702">
    <property type="entry name" value="DUF2207"/>
</dbReference>
<reference evidence="2 3" key="1">
    <citation type="submission" date="2018-11" db="EMBL/GenBank/DDBJ databases">
        <title>Genome sequencing of Paenibacillus lentus DSM25539(T).</title>
        <authorList>
            <person name="Kook J.-K."/>
            <person name="Park S.-N."/>
            <person name="Lim Y.K."/>
        </authorList>
    </citation>
    <scope>NUCLEOTIDE SEQUENCE [LARGE SCALE GENOMIC DNA]</scope>
    <source>
        <strain evidence="2 3">DSM 25539</strain>
    </source>
</reference>
<evidence type="ECO:0000313" key="2">
    <source>
        <dbReference type="EMBL" id="AZK46320.1"/>
    </source>
</evidence>
<dbReference type="AlphaFoldDB" id="A0A3S8RTY0"/>
<protein>
    <submittedName>
        <fullName evidence="2">DUF2207 domain-containing protein</fullName>
    </submittedName>
</protein>
<evidence type="ECO:0000259" key="1">
    <source>
        <dbReference type="Pfam" id="PF09972"/>
    </source>
</evidence>
<organism evidence="2 3">
    <name type="scientific">Paenibacillus lentus</name>
    <dbReference type="NCBI Taxonomy" id="1338368"/>
    <lineage>
        <taxon>Bacteria</taxon>
        <taxon>Bacillati</taxon>
        <taxon>Bacillota</taxon>
        <taxon>Bacilli</taxon>
        <taxon>Bacillales</taxon>
        <taxon>Paenibacillaceae</taxon>
        <taxon>Paenibacillus</taxon>
    </lineage>
</organism>
<proteinExistence type="predicted"/>
<dbReference type="RefSeq" id="WP_125082381.1">
    <property type="nucleotide sequence ID" value="NZ_CP034248.1"/>
</dbReference>
<gene>
    <name evidence="2" type="ORF">EIM92_09130</name>
</gene>
<feature type="domain" description="DUF2207" evidence="1">
    <location>
        <begin position="29"/>
        <end position="184"/>
    </location>
</feature>
<name>A0A3S8RTY0_9BACL</name>
<dbReference type="KEGG" id="plen:EIM92_09130"/>
<dbReference type="Proteomes" id="UP000273145">
    <property type="component" value="Chromosome"/>
</dbReference>